<dbReference type="InterPro" id="IPR016040">
    <property type="entry name" value="NAD(P)-bd_dom"/>
</dbReference>
<evidence type="ECO:0000259" key="1">
    <source>
        <dbReference type="Pfam" id="PF13460"/>
    </source>
</evidence>
<gene>
    <name evidence="2" type="ORF">ACFPER_16765</name>
</gene>
<sequence length="261" mass="27802">MTSSSAPVLVTGGTGTLGRAVVRLLAARGDDVRVLSRSGAPGTVRGDLETGEGVEAALDGVRAVLHLATTLRDDTGITQTLVRAADRSGRPRVLYSSIVGIDRIPLAYYAGKRASERIIAESRLRWTVLRTTQFHDFIETLFGVQRLSPIVFAPAFSFQPIAVEEVAQRLVELLDSDAAGMAPDIGGPQTRTARDLARAYLAARGSRRPTLPFRLPGTRFSAFASGANLVPGEPYGRITFEQFLAAHADAAARGSRGTTEA</sequence>
<proteinExistence type="predicted"/>
<comment type="caution">
    <text evidence="2">The sequence shown here is derived from an EMBL/GenBank/DDBJ whole genome shotgun (WGS) entry which is preliminary data.</text>
</comment>
<dbReference type="RefSeq" id="WP_204394085.1">
    <property type="nucleotide sequence ID" value="NZ_JAFBBW010000001.1"/>
</dbReference>
<dbReference type="Gene3D" id="3.40.50.720">
    <property type="entry name" value="NAD(P)-binding Rossmann-like Domain"/>
    <property type="match status" value="1"/>
</dbReference>
<dbReference type="PANTHER" id="PTHR12126:SF11">
    <property type="entry name" value="NADH DEHYDROGENASE [UBIQUINONE] 1 ALPHA SUBCOMPLEX SUBUNIT 9, MITOCHONDRIAL"/>
    <property type="match status" value="1"/>
</dbReference>
<organism evidence="2 3">
    <name type="scientific">Agromyces aurantiacus</name>
    <dbReference type="NCBI Taxonomy" id="165814"/>
    <lineage>
        <taxon>Bacteria</taxon>
        <taxon>Bacillati</taxon>
        <taxon>Actinomycetota</taxon>
        <taxon>Actinomycetes</taxon>
        <taxon>Micrococcales</taxon>
        <taxon>Microbacteriaceae</taxon>
        <taxon>Agromyces</taxon>
    </lineage>
</organism>
<dbReference type="EMBL" id="JBHSJC010000002">
    <property type="protein sequence ID" value="MFC4830449.1"/>
    <property type="molecule type" value="Genomic_DNA"/>
</dbReference>
<feature type="domain" description="NAD(P)-binding" evidence="1">
    <location>
        <begin position="12"/>
        <end position="176"/>
    </location>
</feature>
<name>A0ABV9R8S2_9MICO</name>
<keyword evidence="3" id="KW-1185">Reference proteome</keyword>
<evidence type="ECO:0000313" key="3">
    <source>
        <dbReference type="Proteomes" id="UP001595960"/>
    </source>
</evidence>
<dbReference type="SUPFAM" id="SSF51735">
    <property type="entry name" value="NAD(P)-binding Rossmann-fold domains"/>
    <property type="match status" value="1"/>
</dbReference>
<accession>A0ABV9R8S2</accession>
<dbReference type="InterPro" id="IPR036291">
    <property type="entry name" value="NAD(P)-bd_dom_sf"/>
</dbReference>
<dbReference type="Proteomes" id="UP001595960">
    <property type="component" value="Unassembled WGS sequence"/>
</dbReference>
<protein>
    <submittedName>
        <fullName evidence="2">SDR family oxidoreductase</fullName>
    </submittedName>
</protein>
<dbReference type="InterPro" id="IPR051207">
    <property type="entry name" value="ComplexI_NDUFA9_subunit"/>
</dbReference>
<reference evidence="3" key="1">
    <citation type="journal article" date="2019" name="Int. J. Syst. Evol. Microbiol.">
        <title>The Global Catalogue of Microorganisms (GCM) 10K type strain sequencing project: providing services to taxonomists for standard genome sequencing and annotation.</title>
        <authorList>
            <consortium name="The Broad Institute Genomics Platform"/>
            <consortium name="The Broad Institute Genome Sequencing Center for Infectious Disease"/>
            <person name="Wu L."/>
            <person name="Ma J."/>
        </authorList>
    </citation>
    <scope>NUCLEOTIDE SEQUENCE [LARGE SCALE GENOMIC DNA]</scope>
    <source>
        <strain evidence="3">CGMCC 1.12192</strain>
    </source>
</reference>
<evidence type="ECO:0000313" key="2">
    <source>
        <dbReference type="EMBL" id="MFC4830449.1"/>
    </source>
</evidence>
<dbReference type="PANTHER" id="PTHR12126">
    <property type="entry name" value="NADH-UBIQUINONE OXIDOREDUCTASE 39 KDA SUBUNIT-RELATED"/>
    <property type="match status" value="1"/>
</dbReference>
<dbReference type="Pfam" id="PF13460">
    <property type="entry name" value="NAD_binding_10"/>
    <property type="match status" value="1"/>
</dbReference>